<dbReference type="GO" id="GO:2000028">
    <property type="term" value="P:regulation of photoperiodism, flowering"/>
    <property type="evidence" value="ECO:0007669"/>
    <property type="project" value="InterPro"/>
</dbReference>
<feature type="compositionally biased region" description="Low complexity" evidence="1">
    <location>
        <begin position="236"/>
        <end position="254"/>
    </location>
</feature>
<feature type="region of interest" description="Disordered" evidence="1">
    <location>
        <begin position="1"/>
        <end position="32"/>
    </location>
</feature>
<feature type="compositionally biased region" description="Basic and acidic residues" evidence="1">
    <location>
        <begin position="1"/>
        <end position="10"/>
    </location>
</feature>
<dbReference type="AlphaFoldDB" id="A0A7I8ISG8"/>
<evidence type="ECO:0000256" key="1">
    <source>
        <dbReference type="SAM" id="MobiDB-lite"/>
    </source>
</evidence>
<reference evidence="2 3" key="1">
    <citation type="submission" date="2019-12" db="EMBL/GenBank/DDBJ databases">
        <authorList>
            <person name="Scholz U."/>
            <person name="Mascher M."/>
            <person name="Fiebig A."/>
        </authorList>
    </citation>
    <scope>NUCLEOTIDE SEQUENCE</scope>
</reference>
<evidence type="ECO:0008006" key="4">
    <source>
        <dbReference type="Google" id="ProtNLM"/>
    </source>
</evidence>
<organism evidence="2">
    <name type="scientific">Spirodela intermedia</name>
    <name type="common">Intermediate duckweed</name>
    <dbReference type="NCBI Taxonomy" id="51605"/>
    <lineage>
        <taxon>Eukaryota</taxon>
        <taxon>Viridiplantae</taxon>
        <taxon>Streptophyta</taxon>
        <taxon>Embryophyta</taxon>
        <taxon>Tracheophyta</taxon>
        <taxon>Spermatophyta</taxon>
        <taxon>Magnoliopsida</taxon>
        <taxon>Liliopsida</taxon>
        <taxon>Araceae</taxon>
        <taxon>Lemnoideae</taxon>
        <taxon>Spirodela</taxon>
    </lineage>
</organism>
<dbReference type="EMBL" id="CACRZD030000006">
    <property type="protein sequence ID" value="CAA6660942.1"/>
    <property type="molecule type" value="Genomic_DNA"/>
</dbReference>
<evidence type="ECO:0000313" key="3">
    <source>
        <dbReference type="Proteomes" id="UP001189122"/>
    </source>
</evidence>
<accession>A0A7I8ISG8</accession>
<dbReference type="InterPro" id="IPR039319">
    <property type="entry name" value="ELF3-like"/>
</dbReference>
<name>A0A7I8ISG8_SPIIN</name>
<dbReference type="EMBL" id="LR743593">
    <property type="protein sequence ID" value="CAA2621227.1"/>
    <property type="molecule type" value="Genomic_DNA"/>
</dbReference>
<dbReference type="PANTHER" id="PTHR34281">
    <property type="entry name" value="PROTEIN EARLY FLOWERING 3"/>
    <property type="match status" value="1"/>
</dbReference>
<keyword evidence="3" id="KW-1185">Reference proteome</keyword>
<protein>
    <recommendedName>
        <fullName evidence="4">Protein EARLY FLOWERING 3</fullName>
    </recommendedName>
</protein>
<feature type="region of interest" description="Disordered" evidence="1">
    <location>
        <begin position="362"/>
        <end position="401"/>
    </location>
</feature>
<feature type="compositionally biased region" description="Low complexity" evidence="1">
    <location>
        <begin position="380"/>
        <end position="390"/>
    </location>
</feature>
<gene>
    <name evidence="2" type="ORF">SI7747_06007341</name>
</gene>
<feature type="region of interest" description="Disordered" evidence="1">
    <location>
        <begin position="196"/>
        <end position="264"/>
    </location>
</feature>
<proteinExistence type="predicted"/>
<dbReference type="PANTHER" id="PTHR34281:SF2">
    <property type="entry name" value="PROTEIN EARLY FLOWERING 3"/>
    <property type="match status" value="1"/>
</dbReference>
<sequence>MKRAREEDKLAGPLFPRLHVNDADKGGPRAPPRNKMALYEQFSIPPSDSPRALPPHCRFPLTMGAAWSLPSPRARSLVRTEWWVKMPREAAHQDPQLRSVHRGRGQRWLPKTCYQDRRCSETSMADSVAGANISPDNVAGVIGPKHFWKARRAIINQQRVFALQVFELHKLMKVQKLLAASPQLLLEDPSSFHGSSTLMASAKDKPADSSVKGGQKPFPREEEVGRRRRTNPPGSTATMATGRRRTTAATAAAAEKPPPASCTEMGRRLLPLQLLRANQAHGFSNFPGTSGWFRPSPRLPPAAAFMAPPPVYGGDFTSSPYLGGAVPPGFMAAPYGLPPATPSVSGSMVDQAGSFHWRRHLEQRPLTSSNRSNKRSELQSSTASSAAGGTPPLPPAITPVVDPSRGLARVIKVVPHNPKSASESAVRIFQSIQKERQHYDPL</sequence>
<evidence type="ECO:0000313" key="2">
    <source>
        <dbReference type="EMBL" id="CAA2621227.1"/>
    </source>
</evidence>
<dbReference type="Proteomes" id="UP001189122">
    <property type="component" value="Unassembled WGS sequence"/>
</dbReference>